<organism evidence="8 9">
    <name type="scientific">Cypionkella sinensis</name>
    <dbReference type="NCBI Taxonomy" id="1756043"/>
    <lineage>
        <taxon>Bacteria</taxon>
        <taxon>Pseudomonadati</taxon>
        <taxon>Pseudomonadota</taxon>
        <taxon>Alphaproteobacteria</taxon>
        <taxon>Rhodobacterales</taxon>
        <taxon>Paracoccaceae</taxon>
        <taxon>Cypionkella</taxon>
    </lineage>
</organism>
<dbReference type="SUPFAM" id="SSF46689">
    <property type="entry name" value="Homeodomain-like"/>
    <property type="match status" value="1"/>
</dbReference>
<dbReference type="Gene3D" id="1.10.10.60">
    <property type="entry name" value="Homeodomain-like"/>
    <property type="match status" value="1"/>
</dbReference>
<protein>
    <submittedName>
        <fullName evidence="8">TetR/AcrR family transcriptional regulator C-terminal domain-containing protein</fullName>
    </submittedName>
</protein>
<dbReference type="InterPro" id="IPR001647">
    <property type="entry name" value="HTH_TetR"/>
</dbReference>
<keyword evidence="3" id="KW-0805">Transcription regulation</keyword>
<keyword evidence="4 6" id="KW-0238">DNA-binding</keyword>
<evidence type="ECO:0000256" key="5">
    <source>
        <dbReference type="ARBA" id="ARBA00023163"/>
    </source>
</evidence>
<evidence type="ECO:0000259" key="7">
    <source>
        <dbReference type="PROSITE" id="PS50977"/>
    </source>
</evidence>
<comment type="function">
    <text evidence="1">TetR is the repressor of the tetracycline resistance element; its N-terminal region forms a helix-turn-helix structure and binds DNA. Binding of tetracycline to TetR reduces the repressor affinity for the tetracycline resistance gene (tetA) promoter operator sites.</text>
</comment>
<comment type="caution">
    <text evidence="8">The sequence shown here is derived from an EMBL/GenBank/DDBJ whole genome shotgun (WGS) entry which is preliminary data.</text>
</comment>
<keyword evidence="5" id="KW-0804">Transcription</keyword>
<dbReference type="PRINTS" id="PR00400">
    <property type="entry name" value="TETREPRESSOR"/>
</dbReference>
<dbReference type="InterPro" id="IPR003012">
    <property type="entry name" value="Tet_transcr_reg_TetR"/>
</dbReference>
<dbReference type="InterPro" id="IPR004111">
    <property type="entry name" value="Repressor_TetR_C"/>
</dbReference>
<dbReference type="PANTHER" id="PTHR30055">
    <property type="entry name" value="HTH-TYPE TRANSCRIPTIONAL REGULATOR RUTR"/>
    <property type="match status" value="1"/>
</dbReference>
<dbReference type="InterPro" id="IPR009057">
    <property type="entry name" value="Homeodomain-like_sf"/>
</dbReference>
<dbReference type="RefSeq" id="WP_380073845.1">
    <property type="nucleotide sequence ID" value="NZ_JBHRTO010000001.1"/>
</dbReference>
<evidence type="ECO:0000256" key="3">
    <source>
        <dbReference type="ARBA" id="ARBA00023015"/>
    </source>
</evidence>
<keyword evidence="2" id="KW-0678">Repressor</keyword>
<dbReference type="SUPFAM" id="SSF48498">
    <property type="entry name" value="Tetracyclin repressor-like, C-terminal domain"/>
    <property type="match status" value="1"/>
</dbReference>
<dbReference type="Pfam" id="PF02909">
    <property type="entry name" value="TetR_C_1"/>
    <property type="match status" value="1"/>
</dbReference>
<dbReference type="PRINTS" id="PR00455">
    <property type="entry name" value="HTHTETR"/>
</dbReference>
<proteinExistence type="predicted"/>
<sequence>MKIDKDHAVAEALALLDEIGLDALSTRKLAERLGVKQPSLYWHFRDKQALLDAMNAQMMRTSHARRTPLAGEDWRDFLHAHATSFRACLLGRRDGARVHAGARAEPDALPEAEAHLACLVAAGFDVGAALTALVTVARFVVGFVLEEQAEAAHPPRLEAIEAFPLLSEAGRIYATLPREALFLSGLQAILRGLR</sequence>
<feature type="domain" description="HTH tetR-type" evidence="7">
    <location>
        <begin position="2"/>
        <end position="62"/>
    </location>
</feature>
<evidence type="ECO:0000256" key="4">
    <source>
        <dbReference type="ARBA" id="ARBA00023125"/>
    </source>
</evidence>
<evidence type="ECO:0000256" key="2">
    <source>
        <dbReference type="ARBA" id="ARBA00022491"/>
    </source>
</evidence>
<dbReference type="Proteomes" id="UP001595547">
    <property type="component" value="Unassembled WGS sequence"/>
</dbReference>
<keyword evidence="9" id="KW-1185">Reference proteome</keyword>
<accession>A0ABV7J4L9</accession>
<name>A0ABV7J4L9_9RHOB</name>
<gene>
    <name evidence="8" type="ORF">ACFOGH_14775</name>
</gene>
<reference evidence="9" key="1">
    <citation type="journal article" date="2019" name="Int. J. Syst. Evol. Microbiol.">
        <title>The Global Catalogue of Microorganisms (GCM) 10K type strain sequencing project: providing services to taxonomists for standard genome sequencing and annotation.</title>
        <authorList>
            <consortium name="The Broad Institute Genomics Platform"/>
            <consortium name="The Broad Institute Genome Sequencing Center for Infectious Disease"/>
            <person name="Wu L."/>
            <person name="Ma J."/>
        </authorList>
    </citation>
    <scope>NUCLEOTIDE SEQUENCE [LARGE SCALE GENOMIC DNA]</scope>
    <source>
        <strain evidence="9">KCTC 52039</strain>
    </source>
</reference>
<evidence type="ECO:0000256" key="6">
    <source>
        <dbReference type="PROSITE-ProRule" id="PRU00335"/>
    </source>
</evidence>
<dbReference type="EMBL" id="JBHRTO010000001">
    <property type="protein sequence ID" value="MFC3182264.1"/>
    <property type="molecule type" value="Genomic_DNA"/>
</dbReference>
<dbReference type="InterPro" id="IPR050109">
    <property type="entry name" value="HTH-type_TetR-like_transc_reg"/>
</dbReference>
<dbReference type="PANTHER" id="PTHR30055:SF151">
    <property type="entry name" value="TRANSCRIPTIONAL REGULATORY PROTEIN"/>
    <property type="match status" value="1"/>
</dbReference>
<dbReference type="Gene3D" id="1.10.357.10">
    <property type="entry name" value="Tetracycline Repressor, domain 2"/>
    <property type="match status" value="1"/>
</dbReference>
<dbReference type="InterPro" id="IPR036271">
    <property type="entry name" value="Tet_transcr_reg_TetR-rel_C_sf"/>
</dbReference>
<evidence type="ECO:0000256" key="1">
    <source>
        <dbReference type="ARBA" id="ARBA00002856"/>
    </source>
</evidence>
<feature type="DNA-binding region" description="H-T-H motif" evidence="6">
    <location>
        <begin position="25"/>
        <end position="44"/>
    </location>
</feature>
<evidence type="ECO:0000313" key="8">
    <source>
        <dbReference type="EMBL" id="MFC3182264.1"/>
    </source>
</evidence>
<dbReference type="Pfam" id="PF00440">
    <property type="entry name" value="TetR_N"/>
    <property type="match status" value="1"/>
</dbReference>
<dbReference type="PROSITE" id="PS50977">
    <property type="entry name" value="HTH_TETR_2"/>
    <property type="match status" value="1"/>
</dbReference>
<evidence type="ECO:0000313" key="9">
    <source>
        <dbReference type="Proteomes" id="UP001595547"/>
    </source>
</evidence>